<accession>A0ABW0KYQ9</accession>
<evidence type="ECO:0000313" key="2">
    <source>
        <dbReference type="EMBL" id="MFC5457746.1"/>
    </source>
</evidence>
<gene>
    <name evidence="2" type="primary">vccA</name>
    <name evidence="2" type="ORF">ACFQDI_22955</name>
</gene>
<protein>
    <submittedName>
        <fullName evidence="2">Verru_Chthon cassette protein A</fullName>
    </submittedName>
</protein>
<dbReference type="Proteomes" id="UP001596052">
    <property type="component" value="Unassembled WGS sequence"/>
</dbReference>
<feature type="transmembrane region" description="Helical" evidence="1">
    <location>
        <begin position="16"/>
        <end position="37"/>
    </location>
</feature>
<organism evidence="2 3">
    <name type="scientific">Prosthecobacter fluviatilis</name>
    <dbReference type="NCBI Taxonomy" id="445931"/>
    <lineage>
        <taxon>Bacteria</taxon>
        <taxon>Pseudomonadati</taxon>
        <taxon>Verrucomicrobiota</taxon>
        <taxon>Verrucomicrobiia</taxon>
        <taxon>Verrucomicrobiales</taxon>
        <taxon>Verrucomicrobiaceae</taxon>
        <taxon>Prosthecobacter</taxon>
    </lineage>
</organism>
<dbReference type="EMBL" id="JBHSMQ010000012">
    <property type="protein sequence ID" value="MFC5457746.1"/>
    <property type="molecule type" value="Genomic_DNA"/>
</dbReference>
<dbReference type="RefSeq" id="WP_377171393.1">
    <property type="nucleotide sequence ID" value="NZ_JBHSMQ010000012.1"/>
</dbReference>
<reference evidence="3" key="1">
    <citation type="journal article" date="2019" name="Int. J. Syst. Evol. Microbiol.">
        <title>The Global Catalogue of Microorganisms (GCM) 10K type strain sequencing project: providing services to taxonomists for standard genome sequencing and annotation.</title>
        <authorList>
            <consortium name="The Broad Institute Genomics Platform"/>
            <consortium name="The Broad Institute Genome Sequencing Center for Infectious Disease"/>
            <person name="Wu L."/>
            <person name="Ma J."/>
        </authorList>
    </citation>
    <scope>NUCLEOTIDE SEQUENCE [LARGE SCALE GENOMIC DNA]</scope>
    <source>
        <strain evidence="3">CGMCC 4.1469</strain>
    </source>
</reference>
<evidence type="ECO:0000256" key="1">
    <source>
        <dbReference type="SAM" id="Phobius"/>
    </source>
</evidence>
<name>A0ABW0KYQ9_9BACT</name>
<keyword evidence="1" id="KW-1133">Transmembrane helix</keyword>
<evidence type="ECO:0000313" key="3">
    <source>
        <dbReference type="Proteomes" id="UP001596052"/>
    </source>
</evidence>
<sequence>MHPTVSNSPQRRSGMALVMVVLMLALMLTFMLAVYSMSGAELKGASRYASGQQVRQFGDLAIDVAISQLRKGTTPAAQNIGREVWTSQPGLIRQHDASGDLLAAYKLYSSTQMVVPAGTDAEVSLLNDTPPSNWQELKARYVDLNRPIRRIDSAGNSVLHFPIIDPRAMTGGTDGVKGFSYSDKLVNGRTVSGVKTTGGDAQRLPMPVEWLYLLKDGTLGTLDLQNKFIAAVSPTAENPIVGRIAFWTDDETSKVNINTAAEPTPWAVPTFYHEEDAAHARYQPVNGELQRYPGHPATTALSPVLFPGKTLTPPDKDVIYRLTPKIGTGGSVSGTISYQDSGIAQIKLASFRKERLYASLDEYLLQEDRTENNFGLGVQARDVLQRKGFFLTAQSRAPELNLHGLPKIALWPVNYRGTDYGTSFDQLIAFCSTLRQSGSGGLRKYIFQRGNADSTTQDIQRPENQALLNYLYNLLQNPMPGFAAVPSQNFKAKYGDDLQQILVEIFDYVRSINLHDGNIVQDPKVITPGVDATQNYLLGYASGSSRTFQFKTFTDPRFFRADPDSPDTNDAGLVEALGYPGHGQVTPSQWSTGGKVYQGIGRFPTITEVGLHFICAADNTDDPANTYPEVYPTMGRPGGRTAPTMDGATPQPRWYSNFPPAPVPNPFFSEKADTKTWPKTGGYPYGPDPAHPGYQPVNWNFQLNKNTPLQPGIRRVQSRLLLEFFVPAAGYTLLEPEFTVKVSGLKKFRVNGQQLFPNDTELLYTGRRATNNGSQMTGGHGIGLKGVLRGREAVSRAPMPADNNWGNADWKVKPASSAGDETSVLNYNLLSGFVDIDVGRDGSKPMNISQADLTIEIYSGHLGRIPVSGDTQAQLVQTLQPGFPANTVAAPTLVRQPNSAMNAAADKLEPPAWWTFYSRGAVGFSLTKAQVNAIKSDASAHYSTLTKNSAASDRGRMFRDNVAARSGSQAARGAYFFGFDAEDSVTRLFKPQTSATVAQAEIDEGSDVVQTVTVRHGDYRLTAAMNVVDASQWQPHRYYGQRRLAHSFSNFVSNQHPGYDYGTKSDIGSRLAPTKAGATYPVSRVPDLPYFSEATAAAQLYGDFDNGPGPARDGAYINKPDEGNVNNVVNGVPYLSESNQHTTVDGVFFTPNRLIASPGALGSLPTGVKSGKPWRTLLFRPQQDHPGGPARLGGSSPPDHLLLEYFWMPVVEPYAISEPFSTAGKINLNYQILPFTNIRRASGLHAVLASERITAVPTTDAPSYKVFPSSTDQNTFWTTAEGKRWHYGIDAEKTLAQFEQRFTGGKVFLSASEICDVHLVPDKDVSDHTQMKNFWAERRLTGDNTRERPYTNLYPRLTTRSNTYRVHYIAQIIRKARSSPANTITEADTFESEYRGSAVIDRFLDPAQADLPDFTNATTGSPDSLDNHYQYRVLEKRKFGN</sequence>
<dbReference type="InterPro" id="IPR019840">
    <property type="entry name" value="Verru/Chthon_A"/>
</dbReference>
<comment type="caution">
    <text evidence="2">The sequence shown here is derived from an EMBL/GenBank/DDBJ whole genome shotgun (WGS) entry which is preliminary data.</text>
</comment>
<keyword evidence="1" id="KW-0812">Transmembrane</keyword>
<dbReference type="NCBIfam" id="TIGR02600">
    <property type="entry name" value="Verru_Chthon_A"/>
    <property type="match status" value="1"/>
</dbReference>
<keyword evidence="1" id="KW-0472">Membrane</keyword>
<proteinExistence type="predicted"/>
<keyword evidence="3" id="KW-1185">Reference proteome</keyword>